<dbReference type="GO" id="GO:0016020">
    <property type="term" value="C:membrane"/>
    <property type="evidence" value="ECO:0007669"/>
    <property type="project" value="TreeGrafter"/>
</dbReference>
<reference evidence="6" key="1">
    <citation type="submission" date="2021-01" db="EMBL/GenBank/DDBJ databases">
        <authorList>
            <person name="Corre E."/>
            <person name="Pelletier E."/>
            <person name="Niang G."/>
            <person name="Scheremetjew M."/>
            <person name="Finn R."/>
            <person name="Kale V."/>
            <person name="Holt S."/>
            <person name="Cochrane G."/>
            <person name="Meng A."/>
            <person name="Brown T."/>
            <person name="Cohen L."/>
        </authorList>
    </citation>
    <scope>NUCLEOTIDE SEQUENCE</scope>
    <source>
        <strain evidence="6">RCC3387</strain>
    </source>
</reference>
<evidence type="ECO:0000256" key="2">
    <source>
        <dbReference type="ARBA" id="ARBA00022837"/>
    </source>
</evidence>
<feature type="transmembrane region" description="Helical" evidence="3">
    <location>
        <begin position="759"/>
        <end position="782"/>
    </location>
</feature>
<keyword evidence="3" id="KW-0472">Membrane</keyword>
<feature type="transmembrane region" description="Helical" evidence="3">
    <location>
        <begin position="386"/>
        <end position="403"/>
    </location>
</feature>
<proteinExistence type="predicted"/>
<feature type="signal peptide" evidence="4">
    <location>
        <begin position="1"/>
        <end position="21"/>
    </location>
</feature>
<sequence>MAPAAGLLALAVVLAGQSAEAKQEASLEESPTFDCSKGRSNWKLGWSKAKQLWCCKQQGLGCGDAHSTARTVQPPPRSPTHWQPAVDRMFARTEECGVSAVLGDNGRFHSPATLQPMCDHHMTTNCSVSYQGMRCPSGCDFLVPNHHFVCAFECVPADRCSVSNSNRAFPDPVTGLCKECALAGCHTCGSPTACDRCHPGFTLRADGSGCDFALDTAMHTREVMVLAKVVVGLIILGAILWLAFYGTHDKKVQNMEAIERGRRHRRLCKVQDWQLGSNRMVRQRYDLTVNVHRKHILGVGLPLFYNSICFLALIALIFCCGTFAVFRDSGLATALSSSDRSPATLLDNAMHPAAQAPALILSPLAVCGDASARDVMEDMRYFAGRNFHTIGVLYIVTFVLSLLHGKMQLKSARQYDADNRTMADFALRVTGLKPELVDEHALTDKLQEAFNKAAQTDTGVGQQAGAQLVGVSVCYNYAAVQGEVDAMRDRLVERMDVDLHQKVKAAGGPALTGGGVGVEHTSAGDAAAMRQQVAEDRKQAAAWFDPASPEQLASTGELFAVFQRISDRDAAWRACARAEELLQDIAAPGASVKMHEVFTEPPSVNWWHLSVTPGERNTRIAWAAFKILAIIAAVQVLIVMPFAYYIVWPYSVTGSSANGAKMQIAGVILGNVNMFVSLQIFFTSYGLGFHRKTGMDTMIICANTGLVMVNTFFNLGTTALMVFSQQNEGQFGLSTLLSIESLVAIGVENSLASNIYKTLVPGTFFVGYMMCIVMAGVVPFVWNTILMKTIYVWRCLPDSMLNTLKVFLPWAPESLERYPFRRAERGFEPMEIGISWDYTASIVNPTVCFTMLFFVSHYVWHTFLMMFLWTCFYYCFCRYQHLRFCKACYYTSNCLDTTVNFLWGVPLSVVAAAWCAWGLRSGQLAAGATVEQKFALVAASFFGSAGLWVLAYRGLLDPYRQRDAEELKDATFDTVKADTLYTWFNCNPVYVLKSEYYTRHSRRTPCYIAHGHGALKVHIESATGLRSADHVPFFGGASDPYCVCEIVGKPKVKCETRTVASTANPRWGHVAEFLNYTPGDALQLTVFDRDTFTHSDCLGKVIVPGDTVRAGFDEDLELDNCGHGRKATIRVRVEPALETMPQTTVTIQGAHGLRDADWLPFAKGSDPYCVCQVAGKPDMEVVTMTHSNTSQPVWNFTTGLDLDDGDQLVFKVMDKDLIKRNDTLGTVTVTAAQIREGVKGPLPLDGGAGKAVLEVEIRAPVGGQRHRGSSGRGSILACGEDANQVRYFEVGKEYLFVTPDKQAVAMRDLEDVLEVETYLECLLAACGRLAAPFSRFASAPKSRELDVAPPLLSTSRGLSREALIKASPQV</sequence>
<feature type="domain" description="C2" evidence="5">
    <location>
        <begin position="993"/>
        <end position="1118"/>
    </location>
</feature>
<feature type="transmembrane region" description="Helical" evidence="3">
    <location>
        <begin position="667"/>
        <end position="687"/>
    </location>
</feature>
<evidence type="ECO:0000256" key="4">
    <source>
        <dbReference type="SAM" id="SignalP"/>
    </source>
</evidence>
<dbReference type="PANTHER" id="PTHR45911">
    <property type="entry name" value="C2 DOMAIN-CONTAINING PROTEIN"/>
    <property type="match status" value="1"/>
</dbReference>
<accession>A0A7S2MW23</accession>
<keyword evidence="3" id="KW-0812">Transmembrane</keyword>
<name>A0A7S2MW23_9DINO</name>
<gene>
    <name evidence="6" type="ORF">BRAN1462_LOCUS5444</name>
</gene>
<evidence type="ECO:0000256" key="3">
    <source>
        <dbReference type="SAM" id="Phobius"/>
    </source>
</evidence>
<dbReference type="SMART" id="SM00239">
    <property type="entry name" value="C2"/>
    <property type="match status" value="2"/>
</dbReference>
<dbReference type="Pfam" id="PF00168">
    <property type="entry name" value="C2"/>
    <property type="match status" value="2"/>
</dbReference>
<feature type="transmembrane region" description="Helical" evidence="3">
    <location>
        <begin position="699"/>
        <end position="723"/>
    </location>
</feature>
<protein>
    <recommendedName>
        <fullName evidence="5">C2 domain-containing protein</fullName>
    </recommendedName>
</protein>
<feature type="transmembrane region" description="Helical" evidence="3">
    <location>
        <begin position="623"/>
        <end position="647"/>
    </location>
</feature>
<keyword evidence="2" id="KW-0106">Calcium</keyword>
<dbReference type="GO" id="GO:0005509">
    <property type="term" value="F:calcium ion binding"/>
    <property type="evidence" value="ECO:0007669"/>
    <property type="project" value="TreeGrafter"/>
</dbReference>
<feature type="transmembrane region" description="Helical" evidence="3">
    <location>
        <begin position="858"/>
        <end position="877"/>
    </location>
</feature>
<feature type="chain" id="PRO_5030506175" description="C2 domain-containing protein" evidence="4">
    <location>
        <begin position="22"/>
        <end position="1370"/>
    </location>
</feature>
<keyword evidence="3" id="KW-1133">Transmembrane helix</keyword>
<organism evidence="6">
    <name type="scientific">Zooxanthella nutricula</name>
    <dbReference type="NCBI Taxonomy" id="1333877"/>
    <lineage>
        <taxon>Eukaryota</taxon>
        <taxon>Sar</taxon>
        <taxon>Alveolata</taxon>
        <taxon>Dinophyceae</taxon>
        <taxon>Peridiniales</taxon>
        <taxon>Peridiniales incertae sedis</taxon>
        <taxon>Zooxanthella</taxon>
    </lineage>
</organism>
<keyword evidence="1" id="KW-0479">Metal-binding</keyword>
<feature type="transmembrane region" description="Helical" evidence="3">
    <location>
        <begin position="934"/>
        <end position="952"/>
    </location>
</feature>
<dbReference type="EMBL" id="HBGW01008420">
    <property type="protein sequence ID" value="CAD9505250.1"/>
    <property type="molecule type" value="Transcribed_RNA"/>
</dbReference>
<evidence type="ECO:0000259" key="5">
    <source>
        <dbReference type="PROSITE" id="PS50004"/>
    </source>
</evidence>
<feature type="transmembrane region" description="Helical" evidence="3">
    <location>
        <begin position="223"/>
        <end position="245"/>
    </location>
</feature>
<feature type="transmembrane region" description="Helical" evidence="3">
    <location>
        <begin position="898"/>
        <end position="919"/>
    </location>
</feature>
<evidence type="ECO:0000256" key="1">
    <source>
        <dbReference type="ARBA" id="ARBA00022723"/>
    </source>
</evidence>
<evidence type="ECO:0000313" key="6">
    <source>
        <dbReference type="EMBL" id="CAD9505250.1"/>
    </source>
</evidence>
<dbReference type="CDD" id="cd00030">
    <property type="entry name" value="C2"/>
    <property type="match status" value="2"/>
</dbReference>
<keyword evidence="4" id="KW-0732">Signal</keyword>
<feature type="domain" description="C2" evidence="5">
    <location>
        <begin position="1125"/>
        <end position="1244"/>
    </location>
</feature>
<feature type="transmembrane region" description="Helical" evidence="3">
    <location>
        <begin position="303"/>
        <end position="326"/>
    </location>
</feature>
<dbReference type="InterPro" id="IPR035892">
    <property type="entry name" value="C2_domain_sf"/>
</dbReference>
<dbReference type="SUPFAM" id="SSF49562">
    <property type="entry name" value="C2 domain (Calcium/lipid-binding domain, CaLB)"/>
    <property type="match status" value="2"/>
</dbReference>
<dbReference type="Gene3D" id="2.60.40.150">
    <property type="entry name" value="C2 domain"/>
    <property type="match status" value="2"/>
</dbReference>
<dbReference type="PANTHER" id="PTHR45911:SF4">
    <property type="entry name" value="MULTIPLE C2 AND TRANSMEMBRANE DOMAIN-CONTAINING PROTEIN"/>
    <property type="match status" value="1"/>
</dbReference>
<dbReference type="PROSITE" id="PS50004">
    <property type="entry name" value="C2"/>
    <property type="match status" value="2"/>
</dbReference>
<dbReference type="InterPro" id="IPR000008">
    <property type="entry name" value="C2_dom"/>
</dbReference>